<evidence type="ECO:0000256" key="1">
    <source>
        <dbReference type="SAM" id="MobiDB-lite"/>
    </source>
</evidence>
<evidence type="ECO:0000313" key="2">
    <source>
        <dbReference type="EMBL" id="KAG2371514.1"/>
    </source>
</evidence>
<feature type="compositionally biased region" description="Polar residues" evidence="1">
    <location>
        <begin position="16"/>
        <end position="25"/>
    </location>
</feature>
<accession>A0A8T0JG73</accession>
<feature type="region of interest" description="Disordered" evidence="1">
    <location>
        <begin position="177"/>
        <end position="196"/>
    </location>
</feature>
<dbReference type="CDD" id="cd22645">
    <property type="entry name" value="BIC1_CID"/>
    <property type="match status" value="1"/>
</dbReference>
<proteinExistence type="predicted"/>
<feature type="region of interest" description="Disordered" evidence="1">
    <location>
        <begin position="1"/>
        <end position="50"/>
    </location>
</feature>
<organism evidence="2 3">
    <name type="scientific">Phaseolus angularis</name>
    <name type="common">Azuki bean</name>
    <name type="synonym">Vigna angularis</name>
    <dbReference type="NCBI Taxonomy" id="3914"/>
    <lineage>
        <taxon>Eukaryota</taxon>
        <taxon>Viridiplantae</taxon>
        <taxon>Streptophyta</taxon>
        <taxon>Embryophyta</taxon>
        <taxon>Tracheophyta</taxon>
        <taxon>Spermatophyta</taxon>
        <taxon>Magnoliopsida</taxon>
        <taxon>eudicotyledons</taxon>
        <taxon>Gunneridae</taxon>
        <taxon>Pentapetalae</taxon>
        <taxon>rosids</taxon>
        <taxon>fabids</taxon>
        <taxon>Fabales</taxon>
        <taxon>Fabaceae</taxon>
        <taxon>Papilionoideae</taxon>
        <taxon>50 kb inversion clade</taxon>
        <taxon>NPAAA clade</taxon>
        <taxon>indigoferoid/millettioid clade</taxon>
        <taxon>Phaseoleae</taxon>
        <taxon>Vigna</taxon>
    </lineage>
</organism>
<sequence length="196" mass="21898">MEGNDLSHNMPALDTFQRSTSSSLEPNEMIKNSTEDDKVKEQEEGHRVDVEETGREKLKRLREEVMMMEKVNIPEDWGQEQKLNDWVDYTMFNAFLAPHSLIVSARDALIANACKAKDPSGCGSEYECFGINAAGLRDIPNRKALSFLKNKKTALKVLQGSSNIKYGEKPLSRELKAVPAGPDPIHNGVPNKLKTP</sequence>
<evidence type="ECO:0000313" key="3">
    <source>
        <dbReference type="Proteomes" id="UP000743370"/>
    </source>
</evidence>
<dbReference type="PANTHER" id="PTHR34207:SF17">
    <property type="entry name" value="PROTEIN BIC2"/>
    <property type="match status" value="1"/>
</dbReference>
<gene>
    <name evidence="2" type="ORF">HKW66_Vig0216880</name>
</gene>
<feature type="compositionally biased region" description="Basic and acidic residues" evidence="1">
    <location>
        <begin position="33"/>
        <end position="50"/>
    </location>
</feature>
<reference evidence="2 3" key="1">
    <citation type="submission" date="2020-05" db="EMBL/GenBank/DDBJ databases">
        <title>Vigna angularis (adzuki bean) Var. LongXiaoDou No. 4 denovo assembly.</title>
        <authorList>
            <person name="Xiang H."/>
        </authorList>
    </citation>
    <scope>NUCLEOTIDE SEQUENCE [LARGE SCALE GENOMIC DNA]</scope>
    <source>
        <tissue evidence="2">Leaf</tissue>
    </source>
</reference>
<comment type="caution">
    <text evidence="2">The sequence shown here is derived from an EMBL/GenBank/DDBJ whole genome shotgun (WGS) entry which is preliminary data.</text>
</comment>
<dbReference type="AlphaFoldDB" id="A0A8T0JG73"/>
<dbReference type="EMBL" id="JABFOF010000011">
    <property type="protein sequence ID" value="KAG2371514.1"/>
    <property type="molecule type" value="Genomic_DNA"/>
</dbReference>
<protein>
    <submittedName>
        <fullName evidence="2">Protein BIC1-like protein</fullName>
    </submittedName>
</protein>
<dbReference type="GO" id="GO:0009785">
    <property type="term" value="P:blue light signaling pathway"/>
    <property type="evidence" value="ECO:0007669"/>
    <property type="project" value="InterPro"/>
</dbReference>
<dbReference type="Proteomes" id="UP000743370">
    <property type="component" value="Unassembled WGS sequence"/>
</dbReference>
<dbReference type="PANTHER" id="PTHR34207">
    <property type="entry name" value="PROTEIN BIC1"/>
    <property type="match status" value="1"/>
</dbReference>
<name>A0A8T0JG73_PHAAN</name>
<dbReference type="InterPro" id="IPR040374">
    <property type="entry name" value="BIC"/>
</dbReference>